<dbReference type="SUPFAM" id="SSF110997">
    <property type="entry name" value="Sporulation related repeat"/>
    <property type="match status" value="1"/>
</dbReference>
<dbReference type="RefSeq" id="WP_066918301.1">
    <property type="nucleotide sequence ID" value="NZ_CP011971.1"/>
</dbReference>
<name>A0A127F8I7_STEDE</name>
<dbReference type="AlphaFoldDB" id="A0A127F8I7"/>
<dbReference type="STRING" id="465721.ACG33_02085"/>
<feature type="region of interest" description="Disordered" evidence="1">
    <location>
        <begin position="55"/>
        <end position="108"/>
    </location>
</feature>
<reference evidence="2 3" key="1">
    <citation type="submission" date="2015-06" db="EMBL/GenBank/DDBJ databases">
        <title>A Comprehensive Approach to Explore the Metabolic and Phylogenetic Diversity of Bacterial Steroid Degradation in the Environment: Testosterone as an Example.</title>
        <authorList>
            <person name="Yang F.-C."/>
            <person name="Chen Y.-L."/>
            <person name="Yu C.-P."/>
            <person name="Tang S.-L."/>
            <person name="Wang P.-H."/>
            <person name="Ismail W."/>
            <person name="Wang C.-H."/>
            <person name="Yang C.-Y."/>
            <person name="Chiang Y.-R."/>
        </authorList>
    </citation>
    <scope>NUCLEOTIDE SEQUENCE [LARGE SCALE GENOMIC DNA]</scope>
    <source>
        <strain evidence="2 3">DSM 18526</strain>
    </source>
</reference>
<gene>
    <name evidence="2" type="ORF">ACG33_02085</name>
</gene>
<dbReference type="KEGG" id="sdf:ACG33_02085"/>
<dbReference type="InterPro" id="IPR036680">
    <property type="entry name" value="SPOR-like_sf"/>
</dbReference>
<dbReference type="OrthoDB" id="7058146at2"/>
<dbReference type="EMBL" id="CP011971">
    <property type="protein sequence ID" value="AMN45918.1"/>
    <property type="molecule type" value="Genomic_DNA"/>
</dbReference>
<sequence length="269" mass="28985">MRTLCLLLILANALYFIWSQVLDVPVGGLERGPGTRAVPPPRIVLAREAMADSAAGISEADGRSEIRPEVRDAAGGESEQQVSETVRAPVVQPPGGPSSSPPERLGRHDTPACTTIGPFADLPQASQAQAALRSAGFHPRQRLEEGDLWVGYWVSIQGFSDRKAAESALEILTANAVTDVYIMPGSDTAVSNALSLGVFSDYQRARRRVEEIRALGLEPRIEDRRRGGTVYWLDVDLSGPDQRIDSSIFQTDPGKITRLEMAACPPGGE</sequence>
<dbReference type="Proteomes" id="UP000070250">
    <property type="component" value="Chromosome"/>
</dbReference>
<evidence type="ECO:0000313" key="2">
    <source>
        <dbReference type="EMBL" id="AMN45918.1"/>
    </source>
</evidence>
<dbReference type="Gene3D" id="3.30.70.1070">
    <property type="entry name" value="Sporulation related repeat"/>
    <property type="match status" value="1"/>
</dbReference>
<proteinExistence type="predicted"/>
<organism evidence="2 3">
    <name type="scientific">Steroidobacter denitrificans</name>
    <dbReference type="NCBI Taxonomy" id="465721"/>
    <lineage>
        <taxon>Bacteria</taxon>
        <taxon>Pseudomonadati</taxon>
        <taxon>Pseudomonadota</taxon>
        <taxon>Gammaproteobacteria</taxon>
        <taxon>Steroidobacterales</taxon>
        <taxon>Steroidobacteraceae</taxon>
        <taxon>Steroidobacter</taxon>
    </lineage>
</organism>
<dbReference type="GO" id="GO:0042834">
    <property type="term" value="F:peptidoglycan binding"/>
    <property type="evidence" value="ECO:0007669"/>
    <property type="project" value="InterPro"/>
</dbReference>
<keyword evidence="3" id="KW-1185">Reference proteome</keyword>
<evidence type="ECO:0000256" key="1">
    <source>
        <dbReference type="SAM" id="MobiDB-lite"/>
    </source>
</evidence>
<accession>A0A127F8I7</accession>
<feature type="compositionally biased region" description="Pro residues" evidence="1">
    <location>
        <begin position="91"/>
        <end position="100"/>
    </location>
</feature>
<feature type="compositionally biased region" description="Basic and acidic residues" evidence="1">
    <location>
        <begin position="60"/>
        <end position="74"/>
    </location>
</feature>
<evidence type="ECO:0000313" key="3">
    <source>
        <dbReference type="Proteomes" id="UP000070250"/>
    </source>
</evidence>
<protein>
    <submittedName>
        <fullName evidence="2">Sporulation domain-containing protein</fullName>
    </submittedName>
</protein>